<dbReference type="Gene3D" id="3.10.50.40">
    <property type="match status" value="1"/>
</dbReference>
<dbReference type="EMBL" id="ASHM01044578">
    <property type="protein sequence ID" value="PNX83640.1"/>
    <property type="molecule type" value="Genomic_DNA"/>
</dbReference>
<dbReference type="GO" id="GO:0003755">
    <property type="term" value="F:peptidyl-prolyl cis-trans isomerase activity"/>
    <property type="evidence" value="ECO:0007669"/>
    <property type="project" value="InterPro"/>
</dbReference>
<comment type="caution">
    <text evidence="2">The sequence shown here is derived from an EMBL/GenBank/DDBJ whole genome shotgun (WGS) entry which is preliminary data.</text>
</comment>
<dbReference type="InterPro" id="IPR046357">
    <property type="entry name" value="PPIase_dom_sf"/>
</dbReference>
<evidence type="ECO:0000313" key="2">
    <source>
        <dbReference type="EMBL" id="PNX83640.1"/>
    </source>
</evidence>
<feature type="region of interest" description="Disordered" evidence="1">
    <location>
        <begin position="1"/>
        <end position="31"/>
    </location>
</feature>
<reference evidence="2 3" key="2">
    <citation type="journal article" date="2017" name="Front. Plant Sci.">
        <title>Gene Classification and Mining of Molecular Markers Useful in Red Clover (Trifolium pratense) Breeding.</title>
        <authorList>
            <person name="Istvanek J."/>
            <person name="Dluhosova J."/>
            <person name="Dluhos P."/>
            <person name="Patkova L."/>
            <person name="Nedelnik J."/>
            <person name="Repkova J."/>
        </authorList>
    </citation>
    <scope>NUCLEOTIDE SEQUENCE [LARGE SCALE GENOMIC DNA]</scope>
    <source>
        <strain evidence="3">cv. Tatra</strain>
        <tissue evidence="2">Young leaves</tissue>
    </source>
</reference>
<sequence length="125" mass="14176">GKENADEVVDESSEYGKGETPEELLSRPPKVDSEVEVLHEKVTKQIIKEGHGQKPSKYSTCFWFPRMGTLVIQSSAARKVKSGQKLFMSGIELRAWAENTEHKFEDTWQEQRPIEMVIGKGIVEV</sequence>
<keyword evidence="2" id="KW-0413">Isomerase</keyword>
<proteinExistence type="predicted"/>
<reference evidence="2 3" key="1">
    <citation type="journal article" date="2014" name="Am. J. Bot.">
        <title>Genome assembly and annotation for red clover (Trifolium pratense; Fabaceae).</title>
        <authorList>
            <person name="Istvanek J."/>
            <person name="Jaros M."/>
            <person name="Krenek A."/>
            <person name="Repkova J."/>
        </authorList>
    </citation>
    <scope>NUCLEOTIDE SEQUENCE [LARGE SCALE GENOMIC DNA]</scope>
    <source>
        <strain evidence="3">cv. Tatra</strain>
        <tissue evidence="2">Young leaves</tissue>
    </source>
</reference>
<evidence type="ECO:0000313" key="3">
    <source>
        <dbReference type="Proteomes" id="UP000236291"/>
    </source>
</evidence>
<accession>A0A2K3LYM7</accession>
<name>A0A2K3LYM7_TRIPR</name>
<organism evidence="2 3">
    <name type="scientific">Trifolium pratense</name>
    <name type="common">Red clover</name>
    <dbReference type="NCBI Taxonomy" id="57577"/>
    <lineage>
        <taxon>Eukaryota</taxon>
        <taxon>Viridiplantae</taxon>
        <taxon>Streptophyta</taxon>
        <taxon>Embryophyta</taxon>
        <taxon>Tracheophyta</taxon>
        <taxon>Spermatophyta</taxon>
        <taxon>Magnoliopsida</taxon>
        <taxon>eudicotyledons</taxon>
        <taxon>Gunneridae</taxon>
        <taxon>Pentapetalae</taxon>
        <taxon>rosids</taxon>
        <taxon>fabids</taxon>
        <taxon>Fabales</taxon>
        <taxon>Fabaceae</taxon>
        <taxon>Papilionoideae</taxon>
        <taxon>50 kb inversion clade</taxon>
        <taxon>NPAAA clade</taxon>
        <taxon>Hologalegina</taxon>
        <taxon>IRL clade</taxon>
        <taxon>Trifolieae</taxon>
        <taxon>Trifolium</taxon>
    </lineage>
</organism>
<dbReference type="ExpressionAtlas" id="A0A2K3LYM7">
    <property type="expression patterns" value="baseline"/>
</dbReference>
<dbReference type="AlphaFoldDB" id="A0A2K3LYM7"/>
<protein>
    <submittedName>
        <fullName evidence="2">42 kDa peptidyl-prolyl isomerase</fullName>
    </submittedName>
</protein>
<evidence type="ECO:0000256" key="1">
    <source>
        <dbReference type="SAM" id="MobiDB-lite"/>
    </source>
</evidence>
<feature type="non-terminal residue" evidence="2">
    <location>
        <position position="1"/>
    </location>
</feature>
<feature type="compositionally biased region" description="Acidic residues" evidence="1">
    <location>
        <begin position="1"/>
        <end position="13"/>
    </location>
</feature>
<dbReference type="Proteomes" id="UP000236291">
    <property type="component" value="Unassembled WGS sequence"/>
</dbReference>
<gene>
    <name evidence="2" type="ORF">L195_g039684</name>
</gene>
<dbReference type="STRING" id="57577.A0A2K3LYM7"/>